<organism evidence="3 4">
    <name type="scientific">Ellagibacter isourolithinifaciens</name>
    <dbReference type="NCBI Taxonomy" id="2137581"/>
    <lineage>
        <taxon>Bacteria</taxon>
        <taxon>Bacillati</taxon>
        <taxon>Actinomycetota</taxon>
        <taxon>Coriobacteriia</taxon>
        <taxon>Eggerthellales</taxon>
        <taxon>Eggerthellaceae</taxon>
        <taxon>Ellagibacter</taxon>
    </lineage>
</organism>
<dbReference type="InterPro" id="IPR038763">
    <property type="entry name" value="DHH_sf"/>
</dbReference>
<dbReference type="InterPro" id="IPR003156">
    <property type="entry name" value="DHHA1_dom"/>
</dbReference>
<dbReference type="Gene3D" id="3.90.1640.10">
    <property type="entry name" value="inorganic pyrophosphatase (n-terminal core)"/>
    <property type="match status" value="1"/>
</dbReference>
<evidence type="ECO:0000313" key="3">
    <source>
        <dbReference type="EMBL" id="KAB1642886.1"/>
    </source>
</evidence>
<dbReference type="SUPFAM" id="SSF64182">
    <property type="entry name" value="DHH phosphoesterases"/>
    <property type="match status" value="1"/>
</dbReference>
<dbReference type="PANTHER" id="PTHR47618">
    <property type="entry name" value="BIFUNCTIONAL OLIGORIBONUCLEASE AND PAP PHOSPHATASE NRNA"/>
    <property type="match status" value="1"/>
</dbReference>
<comment type="caution">
    <text evidence="3">The sequence shown here is derived from an EMBL/GenBank/DDBJ whole genome shotgun (WGS) entry which is preliminary data.</text>
</comment>
<dbReference type="AlphaFoldDB" id="A0A6N6NQB7"/>
<dbReference type="PANTHER" id="PTHR47618:SF1">
    <property type="entry name" value="BIFUNCTIONAL OLIGORIBONUCLEASE AND PAP PHOSPHATASE NRNA"/>
    <property type="match status" value="1"/>
</dbReference>
<dbReference type="GeneID" id="98656864"/>
<dbReference type="InterPro" id="IPR051319">
    <property type="entry name" value="Oligoribo/pAp-PDE_c-di-AMP_PDE"/>
</dbReference>
<dbReference type="RefSeq" id="WP_158048472.1">
    <property type="nucleotide sequence ID" value="NZ_DBFATS010000038.1"/>
</dbReference>
<dbReference type="EMBL" id="WAJR01000001">
    <property type="protein sequence ID" value="KAB1642886.1"/>
    <property type="molecule type" value="Genomic_DNA"/>
</dbReference>
<reference evidence="3 4" key="1">
    <citation type="submission" date="2019-09" db="EMBL/GenBank/DDBJ databases">
        <title>Whole genome shotgun sequencing (WGS) of Ellagibacter isourolithinifaciens DSM 104140(T) and Adlercreutzia muris DSM 29508(T).</title>
        <authorList>
            <person name="Stoll D.A."/>
            <person name="Danylec N."/>
            <person name="Huch M."/>
        </authorList>
    </citation>
    <scope>NUCLEOTIDE SEQUENCE [LARGE SCALE GENOMIC DNA]</scope>
    <source>
        <strain evidence="3 4">DSM 104140</strain>
    </source>
</reference>
<gene>
    <name evidence="3" type="ORF">F8C90_00420</name>
</gene>
<dbReference type="OrthoDB" id="9803668at2"/>
<feature type="domain" description="DHHA1" evidence="2">
    <location>
        <begin position="248"/>
        <end position="327"/>
    </location>
</feature>
<dbReference type="Pfam" id="PF01368">
    <property type="entry name" value="DHH"/>
    <property type="match status" value="1"/>
</dbReference>
<evidence type="ECO:0000259" key="2">
    <source>
        <dbReference type="Pfam" id="PF02272"/>
    </source>
</evidence>
<protein>
    <submittedName>
        <fullName evidence="3">Bifunctional oligoribonuclease/PAP phosphatase NrnA</fullName>
    </submittedName>
</protein>
<dbReference type="Gene3D" id="3.10.310.30">
    <property type="match status" value="1"/>
</dbReference>
<keyword evidence="4" id="KW-1185">Reference proteome</keyword>
<dbReference type="Pfam" id="PF02272">
    <property type="entry name" value="DHHA1"/>
    <property type="match status" value="1"/>
</dbReference>
<proteinExistence type="predicted"/>
<dbReference type="GO" id="GO:0003676">
    <property type="term" value="F:nucleic acid binding"/>
    <property type="evidence" value="ECO:0007669"/>
    <property type="project" value="InterPro"/>
</dbReference>
<accession>A0A6N6NQB7</accession>
<dbReference type="Proteomes" id="UP000468668">
    <property type="component" value="Unassembled WGS sequence"/>
</dbReference>
<evidence type="ECO:0000313" key="4">
    <source>
        <dbReference type="Proteomes" id="UP000468668"/>
    </source>
</evidence>
<sequence length="328" mass="35278">MPVTPQTNVSLTEISAVLKSRDDYVICGHVSPDGDCLGSQLALAGILRRLGKRVTCVLAKPEKPDVRLSFLPGLADMVYARDFMGEVGTFVAVDVPNRERIGDASRLLDEAEYSITIDHHAYPETMSTLTYCNPSMAATSMLIWELSKCLRVDNSGDIALCAYTGLVTDTGRFQYQNADSRAFASASEMITAGVDASFVSREVYQNRSEASVLLEACSIKHMKLFCGGQAAISYVTRRDFEKCHAVKADSEALIDTLRSIAGVRVACMLREQGDSIRGSFRAKDDTDVAAIAASFGGGGHKAAAGFSIEGPIEGALARVEKAIEQALK</sequence>
<dbReference type="InterPro" id="IPR001667">
    <property type="entry name" value="DDH_dom"/>
</dbReference>
<evidence type="ECO:0000259" key="1">
    <source>
        <dbReference type="Pfam" id="PF01368"/>
    </source>
</evidence>
<feature type="domain" description="DDH" evidence="1">
    <location>
        <begin position="25"/>
        <end position="165"/>
    </location>
</feature>
<name>A0A6N6NQB7_9ACTN</name>